<feature type="region of interest" description="Disordered" evidence="1">
    <location>
        <begin position="279"/>
        <end position="337"/>
    </location>
</feature>
<organism evidence="3 4">
    <name type="scientific">Sorangium cellulosum</name>
    <name type="common">Polyangium cellulosum</name>
    <dbReference type="NCBI Taxonomy" id="56"/>
    <lineage>
        <taxon>Bacteria</taxon>
        <taxon>Pseudomonadati</taxon>
        <taxon>Myxococcota</taxon>
        <taxon>Polyangia</taxon>
        <taxon>Polyangiales</taxon>
        <taxon>Polyangiaceae</taxon>
        <taxon>Sorangium</taxon>
    </lineage>
</organism>
<evidence type="ECO:0000313" key="3">
    <source>
        <dbReference type="EMBL" id="AUX24863.1"/>
    </source>
</evidence>
<dbReference type="RefSeq" id="WP_242515260.1">
    <property type="nucleotide sequence ID" value="NZ_CP012670.1"/>
</dbReference>
<proteinExistence type="predicted"/>
<evidence type="ECO:0000256" key="1">
    <source>
        <dbReference type="SAM" id="MobiDB-lite"/>
    </source>
</evidence>
<feature type="domain" description="Putative zinc-finger" evidence="2">
    <location>
        <begin position="3"/>
        <end position="37"/>
    </location>
</feature>
<dbReference type="Pfam" id="PF13490">
    <property type="entry name" value="zf-HC2"/>
    <property type="match status" value="1"/>
</dbReference>
<feature type="compositionally biased region" description="Basic and acidic residues" evidence="1">
    <location>
        <begin position="155"/>
        <end position="167"/>
    </location>
</feature>
<sequence length="337" mass="34777">MDCERFDQHVMDALYDELDELTHAAMKRHMESCARCASAFAGLRATRDVGALPLEEPGEELEARILDAVEIAQKKTPFRRKALRALAWAGSHAMRPQLAMAALFVLVIGSSLLLLRPKSGVAPVRVTEWGRPASPQLDPPSAAPPPAAAALSEDGEGRRGAEQKALEAPRPLAAAKGEREAAEPEGGASAALRDAQAVQRRSGCAAALGKLDEVGARYPGTSAAYAAMWEAAQCHRAAGDVAKARALLLTLRAVRAYSDRAERALDGLDASAARAQAKSAAPASAGSPAAPQRAMAAPAARPAAPSDGSSAPQAPAAGAAPGTQRSPEPAATTDASR</sequence>
<protein>
    <recommendedName>
        <fullName evidence="2">Putative zinc-finger domain-containing protein</fullName>
    </recommendedName>
</protein>
<dbReference type="Proteomes" id="UP000295781">
    <property type="component" value="Chromosome"/>
</dbReference>
<name>A0A4P2Q769_SORCE</name>
<dbReference type="InterPro" id="IPR027383">
    <property type="entry name" value="Znf_put"/>
</dbReference>
<evidence type="ECO:0000259" key="2">
    <source>
        <dbReference type="Pfam" id="PF13490"/>
    </source>
</evidence>
<feature type="region of interest" description="Disordered" evidence="1">
    <location>
        <begin position="131"/>
        <end position="190"/>
    </location>
</feature>
<reference evidence="3 4" key="1">
    <citation type="submission" date="2015-09" db="EMBL/GenBank/DDBJ databases">
        <title>Sorangium comparison.</title>
        <authorList>
            <person name="Zaburannyi N."/>
            <person name="Bunk B."/>
            <person name="Overmann J."/>
            <person name="Mueller R."/>
        </authorList>
    </citation>
    <scope>NUCLEOTIDE SEQUENCE [LARGE SCALE GENOMIC DNA]</scope>
    <source>
        <strain evidence="3 4">So ceGT47</strain>
    </source>
</reference>
<feature type="compositionally biased region" description="Pro residues" evidence="1">
    <location>
        <begin position="137"/>
        <end position="147"/>
    </location>
</feature>
<evidence type="ECO:0000313" key="4">
    <source>
        <dbReference type="Proteomes" id="UP000295781"/>
    </source>
</evidence>
<dbReference type="EMBL" id="CP012670">
    <property type="protein sequence ID" value="AUX24863.1"/>
    <property type="molecule type" value="Genomic_DNA"/>
</dbReference>
<dbReference type="AlphaFoldDB" id="A0A4P2Q769"/>
<feature type="compositionally biased region" description="Low complexity" evidence="1">
    <location>
        <begin position="279"/>
        <end position="322"/>
    </location>
</feature>
<gene>
    <name evidence="3" type="ORF">SOCEGT47_054030</name>
</gene>
<accession>A0A4P2Q769</accession>